<reference evidence="1" key="1">
    <citation type="submission" date="2009-08" db="EMBL/GenBank/DDBJ databases">
        <authorList>
            <person name="Cheung F."/>
            <person name="Xiao Y."/>
            <person name="Chan A."/>
            <person name="Moskal W."/>
            <person name="Town C.D."/>
        </authorList>
    </citation>
    <scope>NUCLEOTIDE SEQUENCE</scope>
</reference>
<dbReference type="EMBL" id="BT096501">
    <property type="protein sequence ID" value="ACU20709.1"/>
    <property type="molecule type" value="mRNA"/>
</dbReference>
<dbReference type="AlphaFoldDB" id="C6TFV7"/>
<protein>
    <submittedName>
        <fullName evidence="1">Uncharacterized protein</fullName>
    </submittedName>
</protein>
<name>C6TFV7_SOYBN</name>
<evidence type="ECO:0000313" key="1">
    <source>
        <dbReference type="EMBL" id="ACU20709.1"/>
    </source>
</evidence>
<sequence>MGRIIPGTMDLAVEPALTTSSLGFTHRMVLPTTWNLVGGISRFLKNRNAVLSFQFQVLITQAKSLFS</sequence>
<organism evidence="1">
    <name type="scientific">Glycine max</name>
    <name type="common">Soybean</name>
    <name type="synonym">Glycine hispida</name>
    <dbReference type="NCBI Taxonomy" id="3847"/>
    <lineage>
        <taxon>Eukaryota</taxon>
        <taxon>Viridiplantae</taxon>
        <taxon>Streptophyta</taxon>
        <taxon>Embryophyta</taxon>
        <taxon>Tracheophyta</taxon>
        <taxon>Spermatophyta</taxon>
        <taxon>Magnoliopsida</taxon>
        <taxon>eudicotyledons</taxon>
        <taxon>Gunneridae</taxon>
        <taxon>Pentapetalae</taxon>
        <taxon>rosids</taxon>
        <taxon>fabids</taxon>
        <taxon>Fabales</taxon>
        <taxon>Fabaceae</taxon>
        <taxon>Papilionoideae</taxon>
        <taxon>50 kb inversion clade</taxon>
        <taxon>NPAAA clade</taxon>
        <taxon>indigoferoid/millettioid clade</taxon>
        <taxon>Phaseoleae</taxon>
        <taxon>Glycine</taxon>
        <taxon>Glycine subgen. Soja</taxon>
    </lineage>
</organism>
<accession>C6TFV7</accession>
<proteinExistence type="evidence at transcript level"/>